<dbReference type="EMBL" id="CP043930">
    <property type="protein sequence ID" value="QGQ25612.1"/>
    <property type="molecule type" value="Genomic_DNA"/>
</dbReference>
<proteinExistence type="predicted"/>
<accession>A0A6I6AJ81</accession>
<dbReference type="RefSeq" id="WP_155366261.1">
    <property type="nucleotide sequence ID" value="NZ_CP043930.1"/>
</dbReference>
<name>A0A6I6AJ81_9PLAN</name>
<reference evidence="1 2" key="1">
    <citation type="submission" date="2019-09" db="EMBL/GenBank/DDBJ databases">
        <title>Gimesia benthica sp. nov., a novel bacterium isolated from deep-sea water of the Northwest Indian Ocean.</title>
        <authorList>
            <person name="Dai X."/>
        </authorList>
    </citation>
    <scope>NUCLEOTIDE SEQUENCE [LARGE SCALE GENOMIC DNA]</scope>
    <source>
        <strain evidence="1 2">E7</strain>
    </source>
</reference>
<evidence type="ECO:0000313" key="2">
    <source>
        <dbReference type="Proteomes" id="UP000427281"/>
    </source>
</evidence>
<organism evidence="1 2">
    <name type="scientific">Gimesia benthica</name>
    <dbReference type="NCBI Taxonomy" id="2608982"/>
    <lineage>
        <taxon>Bacteria</taxon>
        <taxon>Pseudomonadati</taxon>
        <taxon>Planctomycetota</taxon>
        <taxon>Planctomycetia</taxon>
        <taxon>Planctomycetales</taxon>
        <taxon>Planctomycetaceae</taxon>
        <taxon>Gimesia</taxon>
    </lineage>
</organism>
<dbReference type="KEGG" id="gim:F1728_24295"/>
<gene>
    <name evidence="1" type="ORF">F1728_24295</name>
</gene>
<dbReference type="AlphaFoldDB" id="A0A6I6AJ81"/>
<sequence length="107" mass="12162">MTTTQLPLPLYTFLLKDNSGAVFLRAGEDFLMPFFTSEENAILYKQRGQLDCNIIHITETDHVKSYIECPPSRLPVSARDFKIVIDPIGPSVGEYMVLERQQLLDSL</sequence>
<protein>
    <submittedName>
        <fullName evidence="1">Uncharacterized protein</fullName>
    </submittedName>
</protein>
<keyword evidence="2" id="KW-1185">Reference proteome</keyword>
<dbReference type="Proteomes" id="UP000427281">
    <property type="component" value="Chromosome"/>
</dbReference>
<evidence type="ECO:0000313" key="1">
    <source>
        <dbReference type="EMBL" id="QGQ25612.1"/>
    </source>
</evidence>